<evidence type="ECO:0000256" key="2">
    <source>
        <dbReference type="ARBA" id="ARBA00022840"/>
    </source>
</evidence>
<keyword evidence="1" id="KW-0547">Nucleotide-binding</keyword>
<feature type="domain" description="ABC transporter" evidence="3">
    <location>
        <begin position="3"/>
        <end position="311"/>
    </location>
</feature>
<dbReference type="InterPro" id="IPR027417">
    <property type="entry name" value="P-loop_NTPase"/>
</dbReference>
<dbReference type="RefSeq" id="WP_378128502.1">
    <property type="nucleotide sequence ID" value="NZ_JBHSMI010000001.1"/>
</dbReference>
<keyword evidence="2" id="KW-0067">ATP-binding</keyword>
<dbReference type="SUPFAM" id="SSF52540">
    <property type="entry name" value="P-loop containing nucleoside triphosphate hydrolases"/>
    <property type="match status" value="1"/>
</dbReference>
<dbReference type="PROSITE" id="PS50893">
    <property type="entry name" value="ABC_TRANSPORTER_2"/>
    <property type="match status" value="1"/>
</dbReference>
<evidence type="ECO:0000256" key="1">
    <source>
        <dbReference type="ARBA" id="ARBA00022741"/>
    </source>
</evidence>
<dbReference type="InterPro" id="IPR003593">
    <property type="entry name" value="AAA+_ATPase"/>
</dbReference>
<dbReference type="GO" id="GO:0004519">
    <property type="term" value="F:endonuclease activity"/>
    <property type="evidence" value="ECO:0007669"/>
    <property type="project" value="UniProtKB-KW"/>
</dbReference>
<sequence>MAISQQRILSVHFEVLKNLKNVTIDFTGSELTAIMGINGSGKSTILHALACCYQPIDNNRNRENYKMFEFFTPNTDALWAGSKFKMTHSYRNEQELHNDVTVEYTKSDRWNPKYQRRPFRNTLFIGVKTCVPRIEEEKKKTIITYVTSPLTDDVSRQVREKAGYVMNRQYTSFTNNRSTNFEYIGVEHNNNHYSSLSMGAGEQRLFYILSKVFSAPKNSLILIDEIDLLLHIDALKKLITVLKQRAEDKDHQIVFTTHAPAITDLEHQVNIRHLWNTANQTFCLNETKPDTISRLTGQNVRPLEIFVEDDLSQAIVNHTCQRLNMQRFVTTKRFGAAVNCFTVACGLLLNGTNLENTLFLLDGDVYKTHAEKLSQMEKAMTGNDPFLVPLREAALNHISQYCLPDAYKPEQFIHNIITTIPEEIVPANDEIKRVAGQIQNVNNAHAFVNEIIEKIGFENKILGLHQVVEVASRSPRWIEFILPLQEWLLTKQQLLQEPAA</sequence>
<evidence type="ECO:0000313" key="5">
    <source>
        <dbReference type="Proteomes" id="UP001596113"/>
    </source>
</evidence>
<reference evidence="5" key="1">
    <citation type="journal article" date="2019" name="Int. J. Syst. Evol. Microbiol.">
        <title>The Global Catalogue of Microorganisms (GCM) 10K type strain sequencing project: providing services to taxonomists for standard genome sequencing and annotation.</title>
        <authorList>
            <consortium name="The Broad Institute Genomics Platform"/>
            <consortium name="The Broad Institute Genome Sequencing Center for Infectious Disease"/>
            <person name="Wu L."/>
            <person name="Ma J."/>
        </authorList>
    </citation>
    <scope>NUCLEOTIDE SEQUENCE [LARGE SCALE GENOMIC DNA]</scope>
    <source>
        <strain evidence="5">CGMCC 1.18575</strain>
    </source>
</reference>
<evidence type="ECO:0000259" key="3">
    <source>
        <dbReference type="PROSITE" id="PS50893"/>
    </source>
</evidence>
<evidence type="ECO:0000313" key="4">
    <source>
        <dbReference type="EMBL" id="MFC5401185.1"/>
    </source>
</evidence>
<proteinExistence type="predicted"/>
<dbReference type="Proteomes" id="UP001596113">
    <property type="component" value="Unassembled WGS sequence"/>
</dbReference>
<dbReference type="Pfam" id="PF13304">
    <property type="entry name" value="AAA_21"/>
    <property type="match status" value="1"/>
</dbReference>
<accession>A0ABW0HIZ9</accession>
<dbReference type="InterPro" id="IPR003959">
    <property type="entry name" value="ATPase_AAA_core"/>
</dbReference>
<keyword evidence="4" id="KW-0378">Hydrolase</keyword>
<dbReference type="PANTHER" id="PTHR43581">
    <property type="entry name" value="ATP/GTP PHOSPHATASE"/>
    <property type="match status" value="1"/>
</dbReference>
<dbReference type="Gene3D" id="3.40.50.300">
    <property type="entry name" value="P-loop containing nucleotide triphosphate hydrolases"/>
    <property type="match status" value="2"/>
</dbReference>
<gene>
    <name evidence="4" type="ORF">ACFPOF_00375</name>
</gene>
<comment type="caution">
    <text evidence="4">The sequence shown here is derived from an EMBL/GenBank/DDBJ whole genome shotgun (WGS) entry which is preliminary data.</text>
</comment>
<protein>
    <submittedName>
        <fullName evidence="4">ATP-dependent endonuclease</fullName>
    </submittedName>
</protein>
<dbReference type="InterPro" id="IPR051396">
    <property type="entry name" value="Bact_Antivir_Def_Nuclease"/>
</dbReference>
<dbReference type="PANTHER" id="PTHR43581:SF4">
    <property type="entry name" value="ATP_GTP PHOSPHATASE"/>
    <property type="match status" value="1"/>
</dbReference>
<dbReference type="SMART" id="SM00382">
    <property type="entry name" value="AAA"/>
    <property type="match status" value="1"/>
</dbReference>
<keyword evidence="4" id="KW-0255">Endonuclease</keyword>
<dbReference type="InterPro" id="IPR003439">
    <property type="entry name" value="ABC_transporter-like_ATP-bd"/>
</dbReference>
<keyword evidence="5" id="KW-1185">Reference proteome</keyword>
<dbReference type="CDD" id="cd00267">
    <property type="entry name" value="ABC_ATPase"/>
    <property type="match status" value="1"/>
</dbReference>
<dbReference type="EMBL" id="JBHSMI010000001">
    <property type="protein sequence ID" value="MFC5401185.1"/>
    <property type="molecule type" value="Genomic_DNA"/>
</dbReference>
<keyword evidence="4" id="KW-0540">Nuclease</keyword>
<name>A0ABW0HIZ9_9BACL</name>
<organism evidence="4 5">
    <name type="scientific">Cohnella soli</name>
    <dbReference type="NCBI Taxonomy" id="425005"/>
    <lineage>
        <taxon>Bacteria</taxon>
        <taxon>Bacillati</taxon>
        <taxon>Bacillota</taxon>
        <taxon>Bacilli</taxon>
        <taxon>Bacillales</taxon>
        <taxon>Paenibacillaceae</taxon>
        <taxon>Cohnella</taxon>
    </lineage>
</organism>